<keyword evidence="4" id="KW-0539">Nucleus</keyword>
<keyword evidence="3" id="KW-0371">Homeobox</keyword>
<gene>
    <name evidence="8" type="ORF">BJ322DRAFT_1108007</name>
</gene>
<dbReference type="InterPro" id="IPR009057">
    <property type="entry name" value="Homeodomain-like_sf"/>
</dbReference>
<comment type="caution">
    <text evidence="8">The sequence shown here is derived from an EMBL/GenBank/DDBJ whole genome shotgun (WGS) entry which is preliminary data.</text>
</comment>
<feature type="region of interest" description="Disordered" evidence="5">
    <location>
        <begin position="419"/>
        <end position="450"/>
    </location>
</feature>
<feature type="domain" description="Mating-type protein C-terminal" evidence="7">
    <location>
        <begin position="210"/>
        <end position="388"/>
    </location>
</feature>
<proteinExistence type="inferred from homology"/>
<dbReference type="SUPFAM" id="SSF46689">
    <property type="entry name" value="Homeodomain-like"/>
    <property type="match status" value="1"/>
</dbReference>
<feature type="region of interest" description="Disordered" evidence="5">
    <location>
        <begin position="184"/>
        <end position="318"/>
    </location>
</feature>
<evidence type="ECO:0000256" key="2">
    <source>
        <dbReference type="ARBA" id="ARBA00023125"/>
    </source>
</evidence>
<evidence type="ECO:0008006" key="10">
    <source>
        <dbReference type="Google" id="ProtNLM"/>
    </source>
</evidence>
<feature type="compositionally biased region" description="Low complexity" evidence="5">
    <location>
        <begin position="255"/>
        <end position="275"/>
    </location>
</feature>
<evidence type="ECO:0000259" key="6">
    <source>
        <dbReference type="Pfam" id="PF05920"/>
    </source>
</evidence>
<reference evidence="8" key="2">
    <citation type="submission" date="2020-11" db="EMBL/GenBank/DDBJ databases">
        <authorList>
            <consortium name="DOE Joint Genome Institute"/>
            <person name="Kuo A."/>
            <person name="Miyauchi S."/>
            <person name="Kiss E."/>
            <person name="Drula E."/>
            <person name="Kohler A."/>
            <person name="Sanchez-Garcia M."/>
            <person name="Andreopoulos B."/>
            <person name="Barry K.W."/>
            <person name="Bonito G."/>
            <person name="Buee M."/>
            <person name="Carver A."/>
            <person name="Chen C."/>
            <person name="Cichocki N."/>
            <person name="Clum A."/>
            <person name="Culley D."/>
            <person name="Crous P.W."/>
            <person name="Fauchery L."/>
            <person name="Girlanda M."/>
            <person name="Hayes R."/>
            <person name="Keri Z."/>
            <person name="Labutti K."/>
            <person name="Lipzen A."/>
            <person name="Lombard V."/>
            <person name="Magnuson J."/>
            <person name="Maillard F."/>
            <person name="Morin E."/>
            <person name="Murat C."/>
            <person name="Nolan M."/>
            <person name="Ohm R."/>
            <person name="Pangilinan J."/>
            <person name="Pereira M."/>
            <person name="Perotto S."/>
            <person name="Peter M."/>
            <person name="Riley R."/>
            <person name="Sitrit Y."/>
            <person name="Stielow B."/>
            <person name="Szollosi G."/>
            <person name="Zifcakova L."/>
            <person name="Stursova M."/>
            <person name="Spatafora J.W."/>
            <person name="Tedersoo L."/>
            <person name="Vaario L.-M."/>
            <person name="Yamada A."/>
            <person name="Yan M."/>
            <person name="Wang P."/>
            <person name="Xu J."/>
            <person name="Bruns T."/>
            <person name="Baldrian P."/>
            <person name="Vilgalys R."/>
            <person name="Henrissat B."/>
            <person name="Grigoriev I.V."/>
            <person name="Hibbett D."/>
            <person name="Nagy L.G."/>
            <person name="Martin F.M."/>
        </authorList>
    </citation>
    <scope>NUCLEOTIDE SEQUENCE</scope>
    <source>
        <strain evidence="8">UH-Tt-Lm1</strain>
    </source>
</reference>
<protein>
    <recommendedName>
        <fullName evidence="10">Homeobox KN domain-containing protein</fullName>
    </recommendedName>
</protein>
<evidence type="ECO:0000313" key="9">
    <source>
        <dbReference type="Proteomes" id="UP000736335"/>
    </source>
</evidence>
<dbReference type="Proteomes" id="UP000736335">
    <property type="component" value="Unassembled WGS sequence"/>
</dbReference>
<comment type="similarity">
    <text evidence="1">Belongs to the TALE/M-ATYP homeobox family.</text>
</comment>
<reference evidence="8" key="1">
    <citation type="journal article" date="2020" name="Nat. Commun.">
        <title>Large-scale genome sequencing of mycorrhizal fungi provides insights into the early evolution of symbiotic traits.</title>
        <authorList>
            <person name="Miyauchi S."/>
            <person name="Kiss E."/>
            <person name="Kuo A."/>
            <person name="Drula E."/>
            <person name="Kohler A."/>
            <person name="Sanchez-Garcia M."/>
            <person name="Morin E."/>
            <person name="Andreopoulos B."/>
            <person name="Barry K.W."/>
            <person name="Bonito G."/>
            <person name="Buee M."/>
            <person name="Carver A."/>
            <person name="Chen C."/>
            <person name="Cichocki N."/>
            <person name="Clum A."/>
            <person name="Culley D."/>
            <person name="Crous P.W."/>
            <person name="Fauchery L."/>
            <person name="Girlanda M."/>
            <person name="Hayes R.D."/>
            <person name="Keri Z."/>
            <person name="LaButti K."/>
            <person name="Lipzen A."/>
            <person name="Lombard V."/>
            <person name="Magnuson J."/>
            <person name="Maillard F."/>
            <person name="Murat C."/>
            <person name="Nolan M."/>
            <person name="Ohm R.A."/>
            <person name="Pangilinan J."/>
            <person name="Pereira M.F."/>
            <person name="Perotto S."/>
            <person name="Peter M."/>
            <person name="Pfister S."/>
            <person name="Riley R."/>
            <person name="Sitrit Y."/>
            <person name="Stielow J.B."/>
            <person name="Szollosi G."/>
            <person name="Zifcakova L."/>
            <person name="Stursova M."/>
            <person name="Spatafora J.W."/>
            <person name="Tedersoo L."/>
            <person name="Vaario L.M."/>
            <person name="Yamada A."/>
            <person name="Yan M."/>
            <person name="Wang P."/>
            <person name="Xu J."/>
            <person name="Bruns T."/>
            <person name="Baldrian P."/>
            <person name="Vilgalys R."/>
            <person name="Dunand C."/>
            <person name="Henrissat B."/>
            <person name="Grigoriev I.V."/>
            <person name="Hibbett D."/>
            <person name="Nagy L.G."/>
            <person name="Martin F.M."/>
        </authorList>
    </citation>
    <scope>NUCLEOTIDE SEQUENCE</scope>
    <source>
        <strain evidence="8">UH-Tt-Lm1</strain>
    </source>
</reference>
<evidence type="ECO:0000313" key="8">
    <source>
        <dbReference type="EMBL" id="KAF9786151.1"/>
    </source>
</evidence>
<dbReference type="InterPro" id="IPR024441">
    <property type="entry name" value="Homeodomain1_C"/>
</dbReference>
<dbReference type="EMBL" id="WIUZ02000006">
    <property type="protein sequence ID" value="KAF9786151.1"/>
    <property type="molecule type" value="Genomic_DNA"/>
</dbReference>
<dbReference type="Gene3D" id="1.10.10.60">
    <property type="entry name" value="Homeodomain-like"/>
    <property type="match status" value="1"/>
</dbReference>
<feature type="compositionally biased region" description="Polar residues" evidence="5">
    <location>
        <begin position="200"/>
        <end position="209"/>
    </location>
</feature>
<feature type="compositionally biased region" description="Low complexity" evidence="5">
    <location>
        <begin position="419"/>
        <end position="431"/>
    </location>
</feature>
<evidence type="ECO:0000256" key="1">
    <source>
        <dbReference type="ARBA" id="ARBA00005800"/>
    </source>
</evidence>
<dbReference type="Pfam" id="PF05920">
    <property type="entry name" value="Homeobox_KN"/>
    <property type="match status" value="1"/>
</dbReference>
<dbReference type="Pfam" id="PF12737">
    <property type="entry name" value="Mating_C"/>
    <property type="match status" value="1"/>
</dbReference>
<dbReference type="GO" id="GO:0006355">
    <property type="term" value="P:regulation of DNA-templated transcription"/>
    <property type="evidence" value="ECO:0007669"/>
    <property type="project" value="InterPro"/>
</dbReference>
<keyword evidence="9" id="KW-1185">Reference proteome</keyword>
<sequence>MPYENPMLNQDDLLSAAVCDEGNQETLSEVILSRLNIVSQYLANVDAAAAALTSSTMSEFEDIFSSLSLESFATPTQPVAVVSPTQWLLDNLHNPYPPVAVKHTMEESPELGNRTVNEWFARARQRIGWTRLLRDRFGGCRSAATDAAFRAFVRDDPRSPLDAELCAAFMAVKAHATLVYTPSSPGTLDTAPRLSPQPRSPSATPSLTHSADSEDSDDSSSQPPRKRKRSSSERPSEPSLASPPPLRKRRLAPFPERTSSPSHSHPSTSPTTDSSPPSPPRSRKRRLSESNSDEPVVKKPRGSDWAQRKQTVSDPLPLPTPSFDWGSWCTEAFALPPSATTNHPVPDALDFELFNFEAFPTSQPTDVAKSVADAHPKFSEQPDAWLDSLFTSPNQTEDPLTTSWESFFNFELPCNSSPLPSLTNSPSPSTPGAHWTVSPPEPSCFESSEPPLFDFSSPSLFKIPTLYPTEGVQIVDSDPLITL</sequence>
<accession>A0A9P6HFL3</accession>
<name>A0A9P6HFL3_9AGAM</name>
<evidence type="ECO:0000256" key="3">
    <source>
        <dbReference type="ARBA" id="ARBA00023155"/>
    </source>
</evidence>
<keyword evidence="2" id="KW-0238">DNA-binding</keyword>
<evidence type="ECO:0000256" key="5">
    <source>
        <dbReference type="SAM" id="MobiDB-lite"/>
    </source>
</evidence>
<dbReference type="InterPro" id="IPR008422">
    <property type="entry name" value="KN_HD"/>
</dbReference>
<feature type="domain" description="KN homeodomain" evidence="6">
    <location>
        <begin position="87"/>
        <end position="126"/>
    </location>
</feature>
<evidence type="ECO:0000256" key="4">
    <source>
        <dbReference type="ARBA" id="ARBA00023242"/>
    </source>
</evidence>
<dbReference type="GO" id="GO:0003677">
    <property type="term" value="F:DNA binding"/>
    <property type="evidence" value="ECO:0007669"/>
    <property type="project" value="UniProtKB-KW"/>
</dbReference>
<dbReference type="AlphaFoldDB" id="A0A9P6HFL3"/>
<organism evidence="8 9">
    <name type="scientific">Thelephora terrestris</name>
    <dbReference type="NCBI Taxonomy" id="56493"/>
    <lineage>
        <taxon>Eukaryota</taxon>
        <taxon>Fungi</taxon>
        <taxon>Dikarya</taxon>
        <taxon>Basidiomycota</taxon>
        <taxon>Agaricomycotina</taxon>
        <taxon>Agaricomycetes</taxon>
        <taxon>Thelephorales</taxon>
        <taxon>Thelephoraceae</taxon>
        <taxon>Thelephora</taxon>
    </lineage>
</organism>
<evidence type="ECO:0000259" key="7">
    <source>
        <dbReference type="Pfam" id="PF12737"/>
    </source>
</evidence>
<dbReference type="OrthoDB" id="250329at2759"/>